<dbReference type="Gene3D" id="3.30.590.10">
    <property type="entry name" value="Glutamine synthetase/guanido kinase, catalytic domain"/>
    <property type="match status" value="1"/>
</dbReference>
<evidence type="ECO:0000313" key="19">
    <source>
        <dbReference type="Proteomes" id="UP001575105"/>
    </source>
</evidence>
<keyword evidence="8 18" id="KW-0436">Ligase</keyword>
<keyword evidence="7" id="KW-0597">Phosphoprotein</keyword>
<dbReference type="InterPro" id="IPR027303">
    <property type="entry name" value="Gln_synth_gly_rich_site"/>
</dbReference>
<dbReference type="InterPro" id="IPR001637">
    <property type="entry name" value="Gln_synth_I_adenylation_site"/>
</dbReference>
<keyword evidence="6" id="KW-0963">Cytoplasm</keyword>
<dbReference type="InterPro" id="IPR014746">
    <property type="entry name" value="Gln_synth/guanido_kin_cat_dom"/>
</dbReference>
<dbReference type="Proteomes" id="UP001575105">
    <property type="component" value="Unassembled WGS sequence"/>
</dbReference>
<sequence>MTPKQVLQFIKQNKIEFIDCRFMDFPGLWQHITFPVSELKEDSFDHGFGFDGSAIRGWQAINESDMLIVPVADTAHLDPFLQFPTLGLICDIKDPVTKKEYSRDPRSIGRKAQDYLKHSKIADHAMFGPELEFFIFDNAWYDQGVNSAHYRVDSAEGIWNRGKQDPTNLGYQVRQREGYFPMPPMDTMTDLRSEMVSEMIKLGIPVEGHHHEVATGGQAEIDLRYQGLLKMADTCMLYKYVVKNVAARHGKVATFMPKPLFQDNGSGMHTHFSMWKGNKPLFAGPRYAGLSQLGLYAIGGLLKHARSLLAFTNPTTNSFKRLVPGYEAPVHLVYSSRNRSTAIRIPVYSDNPESRRIEFRCPDASCNPYLAFAAMTMAAIDGIKNKIDPGDPIDKDLYELEPEEYESIDAAPVELSEALDALAADHDYLLEGGVFTEDVIHYWIKYKRENEVAALRQRPHPFEFCMYFDI</sequence>
<evidence type="ECO:0000256" key="12">
    <source>
        <dbReference type="ARBA" id="ARBA00022842"/>
    </source>
</evidence>
<feature type="domain" description="GS beta-grasp" evidence="16">
    <location>
        <begin position="13"/>
        <end position="97"/>
    </location>
</feature>
<dbReference type="PROSITE" id="PS00182">
    <property type="entry name" value="GLNA_ADENYLATION"/>
    <property type="match status" value="1"/>
</dbReference>
<reference evidence="18 19" key="1">
    <citation type="submission" date="2024-08" db="EMBL/GenBank/DDBJ databases">
        <title>Whole-genome sequencing of halo(alkali)philic microorganisms from hypersaline lakes.</title>
        <authorList>
            <person name="Sorokin D.Y."/>
            <person name="Merkel A.Y."/>
            <person name="Messina E."/>
            <person name="Yakimov M."/>
        </authorList>
    </citation>
    <scope>NUCLEOTIDE SEQUENCE [LARGE SCALE GENOMIC DNA]</scope>
    <source>
        <strain evidence="18 19">AB-hyl4</strain>
    </source>
</reference>
<organism evidence="18 19">
    <name type="scientific">Natronomicrosphaera hydrolytica</name>
    <dbReference type="NCBI Taxonomy" id="3242702"/>
    <lineage>
        <taxon>Bacteria</taxon>
        <taxon>Pseudomonadati</taxon>
        <taxon>Planctomycetota</taxon>
        <taxon>Phycisphaerae</taxon>
        <taxon>Phycisphaerales</taxon>
        <taxon>Phycisphaeraceae</taxon>
        <taxon>Natronomicrosphaera</taxon>
    </lineage>
</organism>
<dbReference type="InterPro" id="IPR036651">
    <property type="entry name" value="Gln_synt_N_sf"/>
</dbReference>
<dbReference type="InterPro" id="IPR008146">
    <property type="entry name" value="Gln_synth_cat_dom"/>
</dbReference>
<evidence type="ECO:0000256" key="10">
    <source>
        <dbReference type="ARBA" id="ARBA00022741"/>
    </source>
</evidence>
<dbReference type="RefSeq" id="WP_425344382.1">
    <property type="nucleotide sequence ID" value="NZ_JBGUBD010000002.1"/>
</dbReference>
<dbReference type="Pfam" id="PF00120">
    <property type="entry name" value="Gln-synt_C"/>
    <property type="match status" value="1"/>
</dbReference>
<evidence type="ECO:0000256" key="1">
    <source>
        <dbReference type="ARBA" id="ARBA00001946"/>
    </source>
</evidence>
<comment type="cofactor">
    <cofactor evidence="1">
        <name>Mg(2+)</name>
        <dbReference type="ChEBI" id="CHEBI:18420"/>
    </cofactor>
</comment>
<dbReference type="Gene3D" id="3.10.20.70">
    <property type="entry name" value="Glutamine synthetase, N-terminal domain"/>
    <property type="match status" value="1"/>
</dbReference>
<name>A0ABV4U577_9BACT</name>
<evidence type="ECO:0000256" key="3">
    <source>
        <dbReference type="ARBA" id="ARBA00009897"/>
    </source>
</evidence>
<dbReference type="PANTHER" id="PTHR43407:SF1">
    <property type="entry name" value="LENGSIN"/>
    <property type="match status" value="1"/>
</dbReference>
<evidence type="ECO:0000256" key="15">
    <source>
        <dbReference type="RuleBase" id="RU000384"/>
    </source>
</evidence>
<comment type="subcellular location">
    <subcellularLocation>
        <location evidence="2">Cytoplasm</location>
    </subcellularLocation>
</comment>
<evidence type="ECO:0000256" key="4">
    <source>
        <dbReference type="ARBA" id="ARBA00011354"/>
    </source>
</evidence>
<feature type="domain" description="GS catalytic" evidence="17">
    <location>
        <begin position="105"/>
        <end position="470"/>
    </location>
</feature>
<dbReference type="Pfam" id="PF03951">
    <property type="entry name" value="Gln-synt_N"/>
    <property type="match status" value="1"/>
</dbReference>
<keyword evidence="12" id="KW-0460">Magnesium</keyword>
<gene>
    <name evidence="18" type="primary">glnA</name>
    <name evidence="18" type="ORF">ACERK3_04030</name>
</gene>
<evidence type="ECO:0000313" key="18">
    <source>
        <dbReference type="EMBL" id="MFA9477458.1"/>
    </source>
</evidence>
<evidence type="ECO:0000256" key="2">
    <source>
        <dbReference type="ARBA" id="ARBA00004496"/>
    </source>
</evidence>
<dbReference type="SMART" id="SM01230">
    <property type="entry name" value="Gln-synt_C"/>
    <property type="match status" value="1"/>
</dbReference>
<evidence type="ECO:0000256" key="13">
    <source>
        <dbReference type="ARBA" id="ARBA00030668"/>
    </source>
</evidence>
<evidence type="ECO:0000256" key="6">
    <source>
        <dbReference type="ARBA" id="ARBA00022490"/>
    </source>
</evidence>
<evidence type="ECO:0000259" key="17">
    <source>
        <dbReference type="PROSITE" id="PS51987"/>
    </source>
</evidence>
<dbReference type="InterPro" id="IPR004809">
    <property type="entry name" value="Gln_synth_I"/>
</dbReference>
<evidence type="ECO:0000256" key="9">
    <source>
        <dbReference type="ARBA" id="ARBA00022723"/>
    </source>
</evidence>
<keyword evidence="11" id="KW-0067">ATP-binding</keyword>
<comment type="subunit">
    <text evidence="4">Oligomer of 12 subunits arranged in the form of two hexagons.</text>
</comment>
<dbReference type="PROSITE" id="PS00181">
    <property type="entry name" value="GLNA_ATP"/>
    <property type="match status" value="1"/>
</dbReference>
<evidence type="ECO:0000256" key="11">
    <source>
        <dbReference type="ARBA" id="ARBA00022840"/>
    </source>
</evidence>
<keyword evidence="10" id="KW-0547">Nucleotide-binding</keyword>
<evidence type="ECO:0000256" key="14">
    <source>
        <dbReference type="PROSITE-ProRule" id="PRU01330"/>
    </source>
</evidence>
<comment type="caution">
    <text evidence="18">The sequence shown here is derived from an EMBL/GenBank/DDBJ whole genome shotgun (WGS) entry which is preliminary data.</text>
</comment>
<dbReference type="PANTHER" id="PTHR43407">
    <property type="entry name" value="GLUTAMINE SYNTHETASE"/>
    <property type="match status" value="1"/>
</dbReference>
<keyword evidence="19" id="KW-1185">Reference proteome</keyword>
<dbReference type="SUPFAM" id="SSF55931">
    <property type="entry name" value="Glutamine synthetase/guanido kinase"/>
    <property type="match status" value="1"/>
</dbReference>
<dbReference type="EMBL" id="JBGUBD010000002">
    <property type="protein sequence ID" value="MFA9477458.1"/>
    <property type="molecule type" value="Genomic_DNA"/>
</dbReference>
<evidence type="ECO:0000256" key="7">
    <source>
        <dbReference type="ARBA" id="ARBA00022553"/>
    </source>
</evidence>
<dbReference type="SUPFAM" id="SSF54368">
    <property type="entry name" value="Glutamine synthetase, N-terminal domain"/>
    <property type="match status" value="1"/>
</dbReference>
<protein>
    <recommendedName>
        <fullName evidence="5">Glutamine synthetase</fullName>
    </recommendedName>
    <alternativeName>
        <fullName evidence="13">Glutamate--ammonia ligase</fullName>
    </alternativeName>
</protein>
<dbReference type="InterPro" id="IPR008147">
    <property type="entry name" value="Gln_synt_N"/>
</dbReference>
<dbReference type="PROSITE" id="PS51987">
    <property type="entry name" value="GS_CATALYTIC"/>
    <property type="match status" value="1"/>
</dbReference>
<dbReference type="GO" id="GO:0004356">
    <property type="term" value="F:glutamine synthetase activity"/>
    <property type="evidence" value="ECO:0007669"/>
    <property type="project" value="UniProtKB-EC"/>
</dbReference>
<evidence type="ECO:0000256" key="8">
    <source>
        <dbReference type="ARBA" id="ARBA00022598"/>
    </source>
</evidence>
<dbReference type="PROSITE" id="PS51986">
    <property type="entry name" value="GS_BETA_GRASP"/>
    <property type="match status" value="1"/>
</dbReference>
<evidence type="ECO:0000259" key="16">
    <source>
        <dbReference type="PROSITE" id="PS51986"/>
    </source>
</evidence>
<dbReference type="NCBIfam" id="TIGR00653">
    <property type="entry name" value="GlnA"/>
    <property type="match status" value="1"/>
</dbReference>
<proteinExistence type="inferred from homology"/>
<comment type="similarity">
    <text evidence="3 14 15">Belongs to the glutamine synthetase family.</text>
</comment>
<accession>A0ABV4U577</accession>
<keyword evidence="9" id="KW-0479">Metal-binding</keyword>
<evidence type="ECO:0000256" key="5">
    <source>
        <dbReference type="ARBA" id="ARBA00021364"/>
    </source>
</evidence>